<dbReference type="Proteomes" id="UP000241743">
    <property type="component" value="Segment"/>
</dbReference>
<name>A0A2K9V572_9CAUD</name>
<reference evidence="1 2" key="1">
    <citation type="submission" date="2017-12" db="EMBL/GenBank/DDBJ databases">
        <title>Lactobacillus phages that infect wine-derived L. plantarum strains.</title>
        <authorList>
            <person name="Kyrkou I."/>
            <person name="Hestbjerg Hansen L."/>
        </authorList>
    </citation>
    <scope>NUCLEOTIDE SEQUENCE [LARGE SCALE GENOMIC DNA]</scope>
</reference>
<evidence type="ECO:0000313" key="1">
    <source>
        <dbReference type="EMBL" id="AUV57310.1"/>
    </source>
</evidence>
<dbReference type="GeneID" id="54988144"/>
<organism evidence="1 2">
    <name type="scientific">Lactobacillus phage Satyr</name>
    <dbReference type="NCBI Taxonomy" id="2070201"/>
    <lineage>
        <taxon>Viruses</taxon>
        <taxon>Duplodnaviria</taxon>
        <taxon>Heunggongvirae</taxon>
        <taxon>Uroviricota</taxon>
        <taxon>Caudoviricetes</taxon>
        <taxon>Tybeckvirinae</taxon>
        <taxon>Maenadvirus</taxon>
        <taxon>Maenadvirus satyr</taxon>
    </lineage>
</organism>
<protein>
    <submittedName>
        <fullName evidence="1">Uncharacterized protein</fullName>
    </submittedName>
</protein>
<dbReference type="EMBL" id="MG744354">
    <property type="protein sequence ID" value="AUV57310.1"/>
    <property type="molecule type" value="Genomic_DNA"/>
</dbReference>
<proteinExistence type="predicted"/>
<evidence type="ECO:0000313" key="2">
    <source>
        <dbReference type="Proteomes" id="UP000241743"/>
    </source>
</evidence>
<dbReference type="KEGG" id="vg:54988144"/>
<sequence>MYQYKDGPLGITIILGHVTSVFYNKFADTFDVYLTDNDEPNEIPNKFYDDFMNNLNLYIQSQVK</sequence>
<dbReference type="RefSeq" id="YP_009797721.1">
    <property type="nucleotide sequence ID" value="NC_047918.1"/>
</dbReference>
<keyword evidence="2" id="KW-1185">Reference proteome</keyword>
<accession>A0A2K9V572</accession>